<proteinExistence type="predicted"/>
<dbReference type="OMA" id="WGETFTI"/>
<accession>R7SFA8</accession>
<dbReference type="GeneID" id="19206358"/>
<dbReference type="EMBL" id="JH711591">
    <property type="protein sequence ID" value="EIW74560.1"/>
    <property type="molecule type" value="Genomic_DNA"/>
</dbReference>
<evidence type="ECO:0000256" key="2">
    <source>
        <dbReference type="SAM" id="SignalP"/>
    </source>
</evidence>
<evidence type="ECO:0000256" key="1">
    <source>
        <dbReference type="ARBA" id="ARBA00022729"/>
    </source>
</evidence>
<name>R7SFA8_CONPW</name>
<protein>
    <recommendedName>
        <fullName evidence="3">Yeast cell wall synthesis Kre9/Knh1-like N-terminal domain-containing protein</fullName>
    </recommendedName>
</protein>
<dbReference type="OrthoDB" id="2339190at2759"/>
<dbReference type="KEGG" id="cput:CONPUDRAFT_169937"/>
<evidence type="ECO:0000313" key="5">
    <source>
        <dbReference type="Proteomes" id="UP000053558"/>
    </source>
</evidence>
<sequence length="130" mass="13915">MKSFTIAATTLLSLSAAVLGRPADSPAEVWAPHITSPTAETVWTIRQKYNVTWDTSNPPKVTNPFGLVVLRSGGDTQWNHMLAYGFKILDGSVQVTAPDVNGGDYSVVLMGDSNNWSPDFSIVSSASNSI</sequence>
<organism evidence="4 5">
    <name type="scientific">Coniophora puteana (strain RWD-64-598)</name>
    <name type="common">Brown rot fungus</name>
    <dbReference type="NCBI Taxonomy" id="741705"/>
    <lineage>
        <taxon>Eukaryota</taxon>
        <taxon>Fungi</taxon>
        <taxon>Dikarya</taxon>
        <taxon>Basidiomycota</taxon>
        <taxon>Agaricomycotina</taxon>
        <taxon>Agaricomycetes</taxon>
        <taxon>Agaricomycetidae</taxon>
        <taxon>Boletales</taxon>
        <taxon>Coniophorineae</taxon>
        <taxon>Coniophoraceae</taxon>
        <taxon>Coniophora</taxon>
    </lineage>
</organism>
<feature type="signal peptide" evidence="2">
    <location>
        <begin position="1"/>
        <end position="20"/>
    </location>
</feature>
<keyword evidence="1 2" id="KW-0732">Signal</keyword>
<dbReference type="Pfam" id="PF10342">
    <property type="entry name" value="Kre9_KNH"/>
    <property type="match status" value="1"/>
</dbReference>
<dbReference type="InterPro" id="IPR018466">
    <property type="entry name" value="Kre9/Knh1-like_N"/>
</dbReference>
<feature type="chain" id="PRO_5004455725" description="Yeast cell wall synthesis Kre9/Knh1-like N-terminal domain-containing protein" evidence="2">
    <location>
        <begin position="21"/>
        <end position="130"/>
    </location>
</feature>
<gene>
    <name evidence="4" type="ORF">CONPUDRAFT_169937</name>
</gene>
<dbReference type="AlphaFoldDB" id="R7SFA8"/>
<dbReference type="Proteomes" id="UP000053558">
    <property type="component" value="Unassembled WGS sequence"/>
</dbReference>
<feature type="domain" description="Yeast cell wall synthesis Kre9/Knh1-like N-terminal" evidence="3">
    <location>
        <begin position="36"/>
        <end position="122"/>
    </location>
</feature>
<evidence type="ECO:0000313" key="4">
    <source>
        <dbReference type="EMBL" id="EIW74560.1"/>
    </source>
</evidence>
<evidence type="ECO:0000259" key="3">
    <source>
        <dbReference type="Pfam" id="PF10342"/>
    </source>
</evidence>
<reference evidence="5" key="1">
    <citation type="journal article" date="2012" name="Science">
        <title>The Paleozoic origin of enzymatic lignin decomposition reconstructed from 31 fungal genomes.</title>
        <authorList>
            <person name="Floudas D."/>
            <person name="Binder M."/>
            <person name="Riley R."/>
            <person name="Barry K."/>
            <person name="Blanchette R.A."/>
            <person name="Henrissat B."/>
            <person name="Martinez A.T."/>
            <person name="Otillar R."/>
            <person name="Spatafora J.W."/>
            <person name="Yadav J.S."/>
            <person name="Aerts A."/>
            <person name="Benoit I."/>
            <person name="Boyd A."/>
            <person name="Carlson A."/>
            <person name="Copeland A."/>
            <person name="Coutinho P.M."/>
            <person name="de Vries R.P."/>
            <person name="Ferreira P."/>
            <person name="Findley K."/>
            <person name="Foster B."/>
            <person name="Gaskell J."/>
            <person name="Glotzer D."/>
            <person name="Gorecki P."/>
            <person name="Heitman J."/>
            <person name="Hesse C."/>
            <person name="Hori C."/>
            <person name="Igarashi K."/>
            <person name="Jurgens J.A."/>
            <person name="Kallen N."/>
            <person name="Kersten P."/>
            <person name="Kohler A."/>
            <person name="Kuees U."/>
            <person name="Kumar T.K.A."/>
            <person name="Kuo A."/>
            <person name="LaButti K."/>
            <person name="Larrondo L.F."/>
            <person name="Lindquist E."/>
            <person name="Ling A."/>
            <person name="Lombard V."/>
            <person name="Lucas S."/>
            <person name="Lundell T."/>
            <person name="Martin R."/>
            <person name="McLaughlin D.J."/>
            <person name="Morgenstern I."/>
            <person name="Morin E."/>
            <person name="Murat C."/>
            <person name="Nagy L.G."/>
            <person name="Nolan M."/>
            <person name="Ohm R.A."/>
            <person name="Patyshakuliyeva A."/>
            <person name="Rokas A."/>
            <person name="Ruiz-Duenas F.J."/>
            <person name="Sabat G."/>
            <person name="Salamov A."/>
            <person name="Samejima M."/>
            <person name="Schmutz J."/>
            <person name="Slot J.C."/>
            <person name="St John F."/>
            <person name="Stenlid J."/>
            <person name="Sun H."/>
            <person name="Sun S."/>
            <person name="Syed K."/>
            <person name="Tsang A."/>
            <person name="Wiebenga A."/>
            <person name="Young D."/>
            <person name="Pisabarro A."/>
            <person name="Eastwood D.C."/>
            <person name="Martin F."/>
            <person name="Cullen D."/>
            <person name="Grigoriev I.V."/>
            <person name="Hibbett D.S."/>
        </authorList>
    </citation>
    <scope>NUCLEOTIDE SEQUENCE [LARGE SCALE GENOMIC DNA]</scope>
    <source>
        <strain evidence="5">RWD-64-598 SS2</strain>
    </source>
</reference>
<keyword evidence="5" id="KW-1185">Reference proteome</keyword>
<dbReference type="RefSeq" id="XP_007775173.1">
    <property type="nucleotide sequence ID" value="XM_007776983.1"/>
</dbReference>